<name>A0A150IHS7_9EURY</name>
<feature type="domain" description="Transcription factor CBF/NF-Y/archaeal histone" evidence="1">
    <location>
        <begin position="19"/>
        <end position="60"/>
    </location>
</feature>
<reference evidence="5 6" key="1">
    <citation type="journal article" date="2016" name="ISME J.">
        <title>Chasing the elusive Euryarchaeota class WSA2: genomes reveal a uniquely fastidious methyl-reducing methanogen.</title>
        <authorList>
            <person name="Nobu M.K."/>
            <person name="Narihiro T."/>
            <person name="Kuroda K."/>
            <person name="Mei R."/>
            <person name="Liu W.T."/>
        </authorList>
    </citation>
    <scope>NUCLEOTIDE SEQUENCE [LARGE SCALE GENOMIC DNA]</scope>
    <source>
        <strain evidence="2">B03fssc0709_Meth_Bin005</strain>
        <strain evidence="3">B15fssc0709_Meth_Bin003</strain>
        <strain evidence="4">BMIXfssc0709_Meth_Bin006</strain>
    </source>
</reference>
<dbReference type="EMBL" id="LNJC01000047">
    <property type="protein sequence ID" value="KYC49116.1"/>
    <property type="molecule type" value="Genomic_DNA"/>
</dbReference>
<dbReference type="SUPFAM" id="SSF47113">
    <property type="entry name" value="Histone-fold"/>
    <property type="match status" value="1"/>
</dbReference>
<dbReference type="Proteomes" id="UP000092401">
    <property type="component" value="Unassembled WGS sequence"/>
</dbReference>
<dbReference type="Pfam" id="PF00808">
    <property type="entry name" value="CBFD_NFYB_HMF"/>
    <property type="match status" value="1"/>
</dbReference>
<organism evidence="2 6">
    <name type="scientific">Candidatus Methanofastidiosum methylothiophilum</name>
    <dbReference type="NCBI Taxonomy" id="1705564"/>
    <lineage>
        <taxon>Archaea</taxon>
        <taxon>Methanobacteriati</taxon>
        <taxon>Methanobacteriota</taxon>
        <taxon>Stenosarchaea group</taxon>
        <taxon>Candidatus Methanofastidiosia</taxon>
        <taxon>Candidatus Methanofastidiosales</taxon>
        <taxon>Candidatus Methanofastidiosaceae</taxon>
        <taxon>Candidatus Methanofastidiosum</taxon>
    </lineage>
</organism>
<accession>A0A150IP03</accession>
<dbReference type="AlphaFoldDB" id="A0A150IHS7"/>
<proteinExistence type="predicted"/>
<evidence type="ECO:0000313" key="4">
    <source>
        <dbReference type="EMBL" id="KYC49116.1"/>
    </source>
</evidence>
<comment type="caution">
    <text evidence="2">The sequence shown here is derived from an EMBL/GenBank/DDBJ whole genome shotgun (WGS) entry which is preliminary data.</text>
</comment>
<evidence type="ECO:0000259" key="1">
    <source>
        <dbReference type="Pfam" id="PF00808"/>
    </source>
</evidence>
<dbReference type="EMBL" id="LNGE01000057">
    <property type="protein sequence ID" value="KYC44541.1"/>
    <property type="molecule type" value="Genomic_DNA"/>
</dbReference>
<evidence type="ECO:0000313" key="2">
    <source>
        <dbReference type="EMBL" id="KYC44541.1"/>
    </source>
</evidence>
<dbReference type="EMBL" id="LNGF01000055">
    <property type="protein sequence ID" value="KYC46628.1"/>
    <property type="molecule type" value="Genomic_DNA"/>
</dbReference>
<gene>
    <name evidence="2" type="ORF">APG10_01649</name>
    <name evidence="3" type="ORF">APG11_01777</name>
    <name evidence="4" type="ORF">APG12_01677</name>
</gene>
<dbReference type="InterPro" id="IPR009072">
    <property type="entry name" value="Histone-fold"/>
</dbReference>
<accession>A0A150IVU9</accession>
<accession>A0A150IHS7</accession>
<evidence type="ECO:0000313" key="3">
    <source>
        <dbReference type="EMBL" id="KYC46628.1"/>
    </source>
</evidence>
<sequence>MEEEFNNDETSEDSQKFPLPMGTIVRLMRAHLDSDKMISRKVKEEMNLFLGKMIEELSTKLNDSPYVTVDEVMFREAVRPYENMKSIELEKKRIIKTLEKIKADCDVLIEEVNRSFKL</sequence>
<protein>
    <recommendedName>
        <fullName evidence="1">Transcription factor CBF/NF-Y/archaeal histone domain-containing protein</fullName>
    </recommendedName>
</protein>
<dbReference type="Proteomes" id="UP000091929">
    <property type="component" value="Unassembled WGS sequence"/>
</dbReference>
<evidence type="ECO:0000313" key="6">
    <source>
        <dbReference type="Proteomes" id="UP000092401"/>
    </source>
</evidence>
<dbReference type="InterPro" id="IPR003958">
    <property type="entry name" value="CBFA_NFYB_domain"/>
</dbReference>
<dbReference type="Proteomes" id="UP000092403">
    <property type="component" value="Unassembled WGS sequence"/>
</dbReference>
<evidence type="ECO:0000313" key="5">
    <source>
        <dbReference type="Proteomes" id="UP000091929"/>
    </source>
</evidence>
<dbReference type="GO" id="GO:0046982">
    <property type="term" value="F:protein heterodimerization activity"/>
    <property type="evidence" value="ECO:0007669"/>
    <property type="project" value="InterPro"/>
</dbReference>